<keyword evidence="8" id="KW-0238">DNA-binding</keyword>
<dbReference type="Gene3D" id="1.10.10.60">
    <property type="entry name" value="Homeodomain-like"/>
    <property type="match status" value="1"/>
</dbReference>
<dbReference type="PROSITE" id="PS00688">
    <property type="entry name" value="SIGMA54_INTERACT_3"/>
    <property type="match status" value="1"/>
</dbReference>
<evidence type="ECO:0000256" key="3">
    <source>
        <dbReference type="ARBA" id="ARBA00015308"/>
    </source>
</evidence>
<dbReference type="PANTHER" id="PTHR32071">
    <property type="entry name" value="TRANSCRIPTIONAL REGULATORY PROTEIN"/>
    <property type="match status" value="1"/>
</dbReference>
<feature type="domain" description="Response regulatory" evidence="13">
    <location>
        <begin position="3"/>
        <end position="117"/>
    </location>
</feature>
<evidence type="ECO:0000313" key="15">
    <source>
        <dbReference type="Proteomes" id="UP000184932"/>
    </source>
</evidence>
<dbReference type="GO" id="GO:0006355">
    <property type="term" value="P:regulation of DNA-templated transcription"/>
    <property type="evidence" value="ECO:0007669"/>
    <property type="project" value="InterPro"/>
</dbReference>
<dbReference type="Pfam" id="PF02954">
    <property type="entry name" value="HTH_8"/>
    <property type="match status" value="1"/>
</dbReference>
<keyword evidence="9" id="KW-0010">Activator</keyword>
<dbReference type="PROSITE" id="PS00676">
    <property type="entry name" value="SIGMA54_INTERACT_2"/>
    <property type="match status" value="1"/>
</dbReference>
<keyword evidence="11" id="KW-0597">Phosphoprotein</keyword>
<dbReference type="GO" id="GO:0043565">
    <property type="term" value="F:sequence-specific DNA binding"/>
    <property type="evidence" value="ECO:0007669"/>
    <property type="project" value="InterPro"/>
</dbReference>
<dbReference type="SUPFAM" id="SSF52172">
    <property type="entry name" value="CheY-like"/>
    <property type="match status" value="1"/>
</dbReference>
<evidence type="ECO:0000259" key="13">
    <source>
        <dbReference type="PROSITE" id="PS50110"/>
    </source>
</evidence>
<dbReference type="InterPro" id="IPR011006">
    <property type="entry name" value="CheY-like_superfamily"/>
</dbReference>
<dbReference type="Gene3D" id="3.40.50.300">
    <property type="entry name" value="P-loop containing nucleotide triphosphate hydrolases"/>
    <property type="match status" value="1"/>
</dbReference>
<evidence type="ECO:0000256" key="1">
    <source>
        <dbReference type="ARBA" id="ARBA00002167"/>
    </source>
</evidence>
<evidence type="ECO:0000256" key="11">
    <source>
        <dbReference type="PROSITE-ProRule" id="PRU00169"/>
    </source>
</evidence>
<dbReference type="RefSeq" id="WP_074256867.1">
    <property type="nucleotide sequence ID" value="NZ_FSRL01000001.1"/>
</dbReference>
<dbReference type="Gene3D" id="1.10.8.60">
    <property type="match status" value="1"/>
</dbReference>
<comment type="function">
    <text evidence="1">Required for activation of most nif operons, which are directly involved in nitrogen fixation.</text>
</comment>
<dbReference type="InterPro" id="IPR025944">
    <property type="entry name" value="Sigma_54_int_dom_CS"/>
</dbReference>
<dbReference type="AlphaFoldDB" id="A0A1N6GYH7"/>
<evidence type="ECO:0000256" key="5">
    <source>
        <dbReference type="ARBA" id="ARBA00022840"/>
    </source>
</evidence>
<keyword evidence="7" id="KW-0805">Transcription regulation</keyword>
<dbReference type="SUPFAM" id="SSF46689">
    <property type="entry name" value="Homeodomain-like"/>
    <property type="match status" value="1"/>
</dbReference>
<dbReference type="SMART" id="SM00448">
    <property type="entry name" value="REC"/>
    <property type="match status" value="1"/>
</dbReference>
<dbReference type="EMBL" id="FSRL01000001">
    <property type="protein sequence ID" value="SIO12569.1"/>
    <property type="molecule type" value="Genomic_DNA"/>
</dbReference>
<dbReference type="InterPro" id="IPR027417">
    <property type="entry name" value="P-loop_NTPase"/>
</dbReference>
<dbReference type="InterPro" id="IPR001789">
    <property type="entry name" value="Sig_transdc_resp-reg_receiver"/>
</dbReference>
<feature type="domain" description="Sigma-54 factor interaction" evidence="12">
    <location>
        <begin position="148"/>
        <end position="377"/>
    </location>
</feature>
<dbReference type="InterPro" id="IPR003593">
    <property type="entry name" value="AAA+_ATPase"/>
</dbReference>
<dbReference type="GO" id="GO:0005524">
    <property type="term" value="F:ATP binding"/>
    <property type="evidence" value="ECO:0007669"/>
    <property type="project" value="UniProtKB-KW"/>
</dbReference>
<feature type="modified residue" description="4-aspartylphosphate" evidence="11">
    <location>
        <position position="52"/>
    </location>
</feature>
<evidence type="ECO:0000259" key="12">
    <source>
        <dbReference type="PROSITE" id="PS50045"/>
    </source>
</evidence>
<evidence type="ECO:0000313" key="14">
    <source>
        <dbReference type="EMBL" id="SIO12569.1"/>
    </source>
</evidence>
<keyword evidence="15" id="KW-1185">Reference proteome</keyword>
<dbReference type="FunFam" id="3.40.50.300:FF:000006">
    <property type="entry name" value="DNA-binding transcriptional regulator NtrC"/>
    <property type="match status" value="1"/>
</dbReference>
<keyword evidence="10" id="KW-0804">Transcription</keyword>
<dbReference type="STRING" id="1217970.SAMN05444002_2907"/>
<dbReference type="InterPro" id="IPR002078">
    <property type="entry name" value="Sigma_54_int"/>
</dbReference>
<keyword evidence="4" id="KW-0547">Nucleotide-binding</keyword>
<proteinExistence type="predicted"/>
<accession>A0A1N6GYH7</accession>
<dbReference type="PROSITE" id="PS50110">
    <property type="entry name" value="RESPONSE_REGULATORY"/>
    <property type="match status" value="1"/>
</dbReference>
<dbReference type="InterPro" id="IPR009057">
    <property type="entry name" value="Homeodomain-like_sf"/>
</dbReference>
<comment type="subunit">
    <text evidence="2">Interacts with sigma-54.</text>
</comment>
<protein>
    <recommendedName>
        <fullName evidence="3">Nif-specific regulatory protein</fullName>
    </recommendedName>
</protein>
<evidence type="ECO:0000256" key="9">
    <source>
        <dbReference type="ARBA" id="ARBA00023159"/>
    </source>
</evidence>
<dbReference type="Pfam" id="PF00072">
    <property type="entry name" value="Response_reg"/>
    <property type="match status" value="1"/>
</dbReference>
<dbReference type="SUPFAM" id="SSF52540">
    <property type="entry name" value="P-loop containing nucleoside triphosphate hydrolases"/>
    <property type="match status" value="1"/>
</dbReference>
<dbReference type="SMART" id="SM00382">
    <property type="entry name" value="AAA"/>
    <property type="match status" value="1"/>
</dbReference>
<dbReference type="CDD" id="cd00009">
    <property type="entry name" value="AAA"/>
    <property type="match status" value="1"/>
</dbReference>
<sequence>MTPVLLIEDVPSMQLVYQSVLQSAGHHVESASTAADGLRQFRQHRPGVVLVDLMLPDRDGLELIEEFIAADPFTHVIVITANGSINRAVEAMRAGAWEFLVKPFDEARLLDAVSGAVTDHARAAGQRSPGGPMPDPIAVLPAPETTGLIGTSTAMREVMHKIGSVSRSMATVFISGESGTGKELCARALHDLSSRASGPFIALNCGAIPGDLLESEVFGHLKGSFTGALADKPGAAAAADGGTLFLDEICEMDLGLQTKLLRFLQTSTIQPVGSTKPRKVSVRILCATNRDPLAEVKAGRFREDLYYRLHVVPLHLPPLRERGRDVVEIARHALAEFAAEEGKGFTSLSPEVEDLFCALSWPGNVRQLLNVLRNVAVLHDGTEVTLPMLPMELHHEVEARAEAARLNQSAAAHPSLSQPAEPVEGLDGLIGKSMAEIERLVIEETIARNEGSVPRAARILGLSPSTIYRKRESWENPG</sequence>
<evidence type="ECO:0000256" key="6">
    <source>
        <dbReference type="ARBA" id="ARBA00023012"/>
    </source>
</evidence>
<gene>
    <name evidence="14" type="ORF">SAMN05444002_2907</name>
</gene>
<dbReference type="GO" id="GO:0000160">
    <property type="term" value="P:phosphorelay signal transduction system"/>
    <property type="evidence" value="ECO:0007669"/>
    <property type="project" value="UniProtKB-KW"/>
</dbReference>
<evidence type="ECO:0000256" key="7">
    <source>
        <dbReference type="ARBA" id="ARBA00023015"/>
    </source>
</evidence>
<dbReference type="PANTHER" id="PTHR32071:SF117">
    <property type="entry name" value="PTS-DEPENDENT DIHYDROXYACETONE KINASE OPERON REGULATORY PROTEIN-RELATED"/>
    <property type="match status" value="1"/>
</dbReference>
<dbReference type="InterPro" id="IPR002197">
    <property type="entry name" value="HTH_Fis"/>
</dbReference>
<organism evidence="14 15">
    <name type="scientific">Vannielia litorea</name>
    <dbReference type="NCBI Taxonomy" id="1217970"/>
    <lineage>
        <taxon>Bacteria</taxon>
        <taxon>Pseudomonadati</taxon>
        <taxon>Pseudomonadota</taxon>
        <taxon>Alphaproteobacteria</taxon>
        <taxon>Rhodobacterales</taxon>
        <taxon>Paracoccaceae</taxon>
        <taxon>Vannielia</taxon>
    </lineage>
</organism>
<name>A0A1N6GYH7_9RHOB</name>
<evidence type="ECO:0000256" key="4">
    <source>
        <dbReference type="ARBA" id="ARBA00022741"/>
    </source>
</evidence>
<evidence type="ECO:0000256" key="2">
    <source>
        <dbReference type="ARBA" id="ARBA00011135"/>
    </source>
</evidence>
<evidence type="ECO:0000256" key="10">
    <source>
        <dbReference type="ARBA" id="ARBA00023163"/>
    </source>
</evidence>
<dbReference type="InterPro" id="IPR025943">
    <property type="entry name" value="Sigma_54_int_dom_ATP-bd_2"/>
</dbReference>
<keyword evidence="6" id="KW-0902">Two-component regulatory system</keyword>
<dbReference type="Proteomes" id="UP000184932">
    <property type="component" value="Unassembled WGS sequence"/>
</dbReference>
<dbReference type="Gene3D" id="3.40.50.2300">
    <property type="match status" value="1"/>
</dbReference>
<keyword evidence="5" id="KW-0067">ATP-binding</keyword>
<dbReference type="PROSITE" id="PS50045">
    <property type="entry name" value="SIGMA54_INTERACT_4"/>
    <property type="match status" value="1"/>
</dbReference>
<reference evidence="15" key="1">
    <citation type="submission" date="2016-11" db="EMBL/GenBank/DDBJ databases">
        <authorList>
            <person name="Varghese N."/>
            <person name="Submissions S."/>
        </authorList>
    </citation>
    <scope>NUCLEOTIDE SEQUENCE [LARGE SCALE GENOMIC DNA]</scope>
    <source>
        <strain evidence="15">DSM 29440</strain>
    </source>
</reference>
<dbReference type="OrthoDB" id="9802388at2"/>
<dbReference type="Pfam" id="PF25601">
    <property type="entry name" value="AAA_lid_14"/>
    <property type="match status" value="1"/>
</dbReference>
<dbReference type="InterPro" id="IPR058031">
    <property type="entry name" value="AAA_lid_NorR"/>
</dbReference>
<evidence type="ECO:0000256" key="8">
    <source>
        <dbReference type="ARBA" id="ARBA00023125"/>
    </source>
</evidence>
<dbReference type="Pfam" id="PF00158">
    <property type="entry name" value="Sigma54_activat"/>
    <property type="match status" value="1"/>
</dbReference>